<name>A0ABR8GWP9_9CYAN</name>
<reference evidence="4 5" key="1">
    <citation type="journal article" date="2020" name="ISME J.">
        <title>Comparative genomics reveals insights into cyanobacterial evolution and habitat adaptation.</title>
        <authorList>
            <person name="Chen M.Y."/>
            <person name="Teng W.K."/>
            <person name="Zhao L."/>
            <person name="Hu C.X."/>
            <person name="Zhou Y.K."/>
            <person name="Han B.P."/>
            <person name="Song L.R."/>
            <person name="Shu W.S."/>
        </authorList>
    </citation>
    <scope>NUCLEOTIDE SEQUENCE [LARGE SCALE GENOMIC DNA]</scope>
    <source>
        <strain evidence="4 5">FACHB-248</strain>
    </source>
</reference>
<dbReference type="InterPro" id="IPR011990">
    <property type="entry name" value="TPR-like_helical_dom_sf"/>
</dbReference>
<evidence type="ECO:0000313" key="4">
    <source>
        <dbReference type="EMBL" id="MBD2607818.1"/>
    </source>
</evidence>
<dbReference type="Pfam" id="PF07719">
    <property type="entry name" value="TPR_2"/>
    <property type="match status" value="1"/>
</dbReference>
<dbReference type="InterPro" id="IPR019734">
    <property type="entry name" value="TPR_rpt"/>
</dbReference>
<comment type="caution">
    <text evidence="4">The sequence shown here is derived from an EMBL/GenBank/DDBJ whole genome shotgun (WGS) entry which is preliminary data.</text>
</comment>
<dbReference type="SMART" id="SM00028">
    <property type="entry name" value="TPR"/>
    <property type="match status" value="9"/>
</dbReference>
<accession>A0ABR8GWP9</accession>
<dbReference type="InterPro" id="IPR050498">
    <property type="entry name" value="Ycf3"/>
</dbReference>
<dbReference type="Pfam" id="PF13414">
    <property type="entry name" value="TPR_11"/>
    <property type="match status" value="1"/>
</dbReference>
<dbReference type="PROSITE" id="PS50005">
    <property type="entry name" value="TPR"/>
    <property type="match status" value="5"/>
</dbReference>
<keyword evidence="2 3" id="KW-0802">TPR repeat</keyword>
<evidence type="ECO:0000256" key="3">
    <source>
        <dbReference type="PROSITE-ProRule" id="PRU00339"/>
    </source>
</evidence>
<dbReference type="InterPro" id="IPR013105">
    <property type="entry name" value="TPR_2"/>
</dbReference>
<gene>
    <name evidence="4" type="ORF">H6G81_25695</name>
</gene>
<feature type="repeat" description="TPR" evidence="3">
    <location>
        <begin position="242"/>
        <end position="275"/>
    </location>
</feature>
<keyword evidence="5" id="KW-1185">Reference proteome</keyword>
<sequence>MNNEFYNKGLELARQKDYTKAIEEFTRALQEDPYFAEAYRQRGLAYYDSGAILQAVSDYTETLKHDPENVEAYYYRALARLTLKNLPGALADVDKAIALEVNYAAAYDLRGIVRRKEGYIHDAIANFKKAAELYLKKNDKEKCRQCLESIKQLQPKEYPAEKPSISTPAPIISQKEYFRTLLEKAEKGDTQQAIDDLNWVLQVDPQDGIAYCCRGVVRCKQGNYRDAISDFNSALRLNFKSGIVYRNRGKARSQLGDHQGAIADYNSALEMQPEDALIYIARGNTHRAMGNYYAAIKDYTQALQINSSDAQAYYNRGIAYTHLEEMQHAIEDYQRAASIFCEKEDWHNYQQVLNSLKKIQSSTPEVKNAKDDLLRQRLLRMVGGYWEIAQRLIEQKKDYYPGMSEEWYLQTVIDDLESDRGK</sequence>
<evidence type="ECO:0000313" key="5">
    <source>
        <dbReference type="Proteomes" id="UP000660380"/>
    </source>
</evidence>
<protein>
    <submittedName>
        <fullName evidence="4">Tetratricopeptide repeat protein</fullName>
    </submittedName>
</protein>
<dbReference type="RefSeq" id="WP_029633581.1">
    <property type="nucleotide sequence ID" value="NZ_JACJTA010000074.1"/>
</dbReference>
<dbReference type="PANTHER" id="PTHR44858">
    <property type="entry name" value="TETRATRICOPEPTIDE REPEAT PROTEIN 6"/>
    <property type="match status" value="1"/>
</dbReference>
<dbReference type="PANTHER" id="PTHR44858:SF1">
    <property type="entry name" value="UDP-N-ACETYLGLUCOSAMINE--PEPTIDE N-ACETYLGLUCOSAMINYLTRANSFERASE SPINDLY-RELATED"/>
    <property type="match status" value="1"/>
</dbReference>
<evidence type="ECO:0000256" key="2">
    <source>
        <dbReference type="ARBA" id="ARBA00022803"/>
    </source>
</evidence>
<dbReference type="Pfam" id="PF13432">
    <property type="entry name" value="TPR_16"/>
    <property type="match status" value="2"/>
</dbReference>
<feature type="repeat" description="TPR" evidence="3">
    <location>
        <begin position="276"/>
        <end position="309"/>
    </location>
</feature>
<dbReference type="Proteomes" id="UP000660380">
    <property type="component" value="Unassembled WGS sequence"/>
</dbReference>
<feature type="repeat" description="TPR" evidence="3">
    <location>
        <begin position="310"/>
        <end position="343"/>
    </location>
</feature>
<feature type="repeat" description="TPR" evidence="3">
    <location>
        <begin position="36"/>
        <end position="69"/>
    </location>
</feature>
<organism evidence="4 5">
    <name type="scientific">Scytonema hofmannii FACHB-248</name>
    <dbReference type="NCBI Taxonomy" id="1842502"/>
    <lineage>
        <taxon>Bacteria</taxon>
        <taxon>Bacillati</taxon>
        <taxon>Cyanobacteriota</taxon>
        <taxon>Cyanophyceae</taxon>
        <taxon>Nostocales</taxon>
        <taxon>Scytonemataceae</taxon>
        <taxon>Scytonema</taxon>
    </lineage>
</organism>
<proteinExistence type="predicted"/>
<feature type="repeat" description="TPR" evidence="3">
    <location>
        <begin position="2"/>
        <end position="35"/>
    </location>
</feature>
<dbReference type="EMBL" id="JACJTA010000074">
    <property type="protein sequence ID" value="MBD2607818.1"/>
    <property type="molecule type" value="Genomic_DNA"/>
</dbReference>
<dbReference type="Gene3D" id="1.25.40.10">
    <property type="entry name" value="Tetratricopeptide repeat domain"/>
    <property type="match status" value="4"/>
</dbReference>
<evidence type="ECO:0000256" key="1">
    <source>
        <dbReference type="ARBA" id="ARBA00022737"/>
    </source>
</evidence>
<dbReference type="SUPFAM" id="SSF48452">
    <property type="entry name" value="TPR-like"/>
    <property type="match status" value="2"/>
</dbReference>
<keyword evidence="1" id="KW-0677">Repeat</keyword>